<dbReference type="PANTHER" id="PTHR43872">
    <property type="entry name" value="MONOOXYGENASE, PUTATIVE (AFU_ORTHOLOGUE AFUA_8G02570)-RELATED"/>
    <property type="match status" value="1"/>
</dbReference>
<keyword evidence="7" id="KW-0503">Monooxygenase</keyword>
<organism evidence="8">
    <name type="scientific">Gordonia amarae</name>
    <dbReference type="NCBI Taxonomy" id="36821"/>
    <lineage>
        <taxon>Bacteria</taxon>
        <taxon>Bacillati</taxon>
        <taxon>Actinomycetota</taxon>
        <taxon>Actinomycetes</taxon>
        <taxon>Mycobacteriales</taxon>
        <taxon>Gordoniaceae</taxon>
        <taxon>Gordonia</taxon>
    </lineage>
</organism>
<dbReference type="InterPro" id="IPR051820">
    <property type="entry name" value="FAD-binding_MO"/>
</dbReference>
<dbReference type="EMBL" id="CP045810">
    <property type="protein sequence ID" value="QHN41482.1"/>
    <property type="molecule type" value="Genomic_DNA"/>
</dbReference>
<dbReference type="SUPFAM" id="SSF51905">
    <property type="entry name" value="FAD/NAD(P)-binding domain"/>
    <property type="match status" value="1"/>
</dbReference>
<evidence type="ECO:0000313" key="8">
    <source>
        <dbReference type="EMBL" id="QHN41482.1"/>
    </source>
</evidence>
<dbReference type="GO" id="GO:0050660">
    <property type="term" value="F:flavin adenine dinucleotide binding"/>
    <property type="evidence" value="ECO:0007669"/>
    <property type="project" value="InterPro"/>
</dbReference>
<proteinExistence type="inferred from homology"/>
<evidence type="ECO:0000256" key="2">
    <source>
        <dbReference type="ARBA" id="ARBA00010139"/>
    </source>
</evidence>
<accession>A0A857MIJ3</accession>
<keyword evidence="5" id="KW-0521">NADP</keyword>
<dbReference type="FunFam" id="3.50.50.60:FF:000228">
    <property type="entry name" value="FAD-containing monooxygenase EthA"/>
    <property type="match status" value="1"/>
</dbReference>
<evidence type="ECO:0000256" key="4">
    <source>
        <dbReference type="ARBA" id="ARBA00022827"/>
    </source>
</evidence>
<keyword evidence="3" id="KW-0285">Flavoprotein</keyword>
<sequence length="488" mass="54663">METPNVEFPKAETFDVLIVGAGLSGIDAAYRLREKNPGLSYVILENRERIGGTWDLFTYPGIRSDSDIFTLSFPWNPWRGNRLIAQGHEIRQYLEDSARDFGIAPHIRFRTEVVAANFDTGTDLWTVDVRIDGEPATYQARFLYSCTGYFRYDAGYLPEFPGRADFTGTVVHPQFWPADLDYAGKRVVVIGSGATAVTLIPSMAPTAGHVTMLQRSPTYLFPYPWTDPITTGLQKVLPRQWSHDITRYRNMLITLGIFLFCRGFPKAARRLFRAIARRHLPEGYPVDTHFKPAYQPWDQRLCIIPDADFYKAIADGSAEVVTDTIETFTPTGIRLTSGKQLDADIIVTATGLDLIAFGGVDLSVDGEAVQPGERYAYRGYMLNDVPNFAWSVGYTNASWTLRVDLTSKAVAELIGHMRAHGYTRAYPTLDGAKPPTHPLLELDSSYVQRAGSRLPKAADTAPWQVRHNAIIDAVDARRYDVTEKMVFA</sequence>
<gene>
    <name evidence="8" type="ORF">GII30_22045</name>
</gene>
<dbReference type="Gene3D" id="3.50.50.60">
    <property type="entry name" value="FAD/NAD(P)-binding domain"/>
    <property type="match status" value="2"/>
</dbReference>
<keyword evidence="6" id="KW-0560">Oxidoreductase</keyword>
<evidence type="ECO:0000256" key="5">
    <source>
        <dbReference type="ARBA" id="ARBA00022857"/>
    </source>
</evidence>
<evidence type="ECO:0000256" key="3">
    <source>
        <dbReference type="ARBA" id="ARBA00022630"/>
    </source>
</evidence>
<evidence type="ECO:0000256" key="6">
    <source>
        <dbReference type="ARBA" id="ARBA00023002"/>
    </source>
</evidence>
<keyword evidence="4" id="KW-0274">FAD</keyword>
<dbReference type="InterPro" id="IPR020946">
    <property type="entry name" value="Flavin_mOase-like"/>
</dbReference>
<dbReference type="RefSeq" id="WP_005184013.1">
    <property type="nucleotide sequence ID" value="NZ_CP045804.1"/>
</dbReference>
<evidence type="ECO:0000256" key="7">
    <source>
        <dbReference type="ARBA" id="ARBA00023033"/>
    </source>
</evidence>
<dbReference type="GO" id="GO:0050661">
    <property type="term" value="F:NADP binding"/>
    <property type="evidence" value="ECO:0007669"/>
    <property type="project" value="InterPro"/>
</dbReference>
<dbReference type="PANTHER" id="PTHR43872:SF1">
    <property type="entry name" value="MONOOXYGENASE, PUTATIVE (AFU_ORTHOLOGUE AFUA_8G02570)-RELATED"/>
    <property type="match status" value="1"/>
</dbReference>
<evidence type="ECO:0000256" key="1">
    <source>
        <dbReference type="ARBA" id="ARBA00001974"/>
    </source>
</evidence>
<protein>
    <submittedName>
        <fullName evidence="8">NAD(P)-binding protein</fullName>
    </submittedName>
</protein>
<dbReference type="InterPro" id="IPR036188">
    <property type="entry name" value="FAD/NAD-bd_sf"/>
</dbReference>
<name>A0A857MIJ3_9ACTN</name>
<dbReference type="Pfam" id="PF13450">
    <property type="entry name" value="NAD_binding_8"/>
    <property type="match status" value="1"/>
</dbReference>
<dbReference type="PRINTS" id="PR00411">
    <property type="entry name" value="PNDRDTASEI"/>
</dbReference>
<dbReference type="GO" id="GO:0004499">
    <property type="term" value="F:N,N-dimethylaniline monooxygenase activity"/>
    <property type="evidence" value="ECO:0007669"/>
    <property type="project" value="InterPro"/>
</dbReference>
<comment type="cofactor">
    <cofactor evidence="1">
        <name>FAD</name>
        <dbReference type="ChEBI" id="CHEBI:57692"/>
    </cofactor>
</comment>
<dbReference type="AlphaFoldDB" id="A0A857MIJ3"/>
<dbReference type="Pfam" id="PF00743">
    <property type="entry name" value="FMO-like"/>
    <property type="match status" value="1"/>
</dbReference>
<comment type="similarity">
    <text evidence="2">Belongs to the FAD-binding monooxygenase family.</text>
</comment>
<reference evidence="8" key="1">
    <citation type="journal article" date="2021" name="Nat. Microbiol.">
        <title>Cocultivation of an ultrasmall environmental parasitic bacterium with lytic ability against bacteria associated with wastewater foams.</title>
        <authorList>
            <person name="Batinovic S."/>
            <person name="Rose J.J.A."/>
            <person name="Ratcliffe J."/>
            <person name="Seviour R.J."/>
            <person name="Petrovski S."/>
        </authorList>
    </citation>
    <scope>NUCLEOTIDE SEQUENCE</scope>
    <source>
        <strain evidence="8">CON44</strain>
    </source>
</reference>